<gene>
    <name evidence="2" type="ORF">E3202_02295</name>
</gene>
<accession>A0A506UR20</accession>
<dbReference type="CDD" id="cd10911">
    <property type="entry name" value="PIN_LabA"/>
    <property type="match status" value="1"/>
</dbReference>
<comment type="caution">
    <text evidence="2">The sequence shown here is derived from an EMBL/GenBank/DDBJ whole genome shotgun (WGS) entry which is preliminary data.</text>
</comment>
<evidence type="ECO:0000313" key="3">
    <source>
        <dbReference type="Proteomes" id="UP000315037"/>
    </source>
</evidence>
<dbReference type="AlphaFoldDB" id="A0A506UR20"/>
<reference evidence="2 3" key="1">
    <citation type="submission" date="2019-03" db="EMBL/GenBank/DDBJ databases">
        <title>The complete genome sequence of Neokomagataea sp. Jb2 NBRC113641.</title>
        <authorList>
            <person name="Chua K.-O."/>
            <person name="Chan K.-G."/>
            <person name="See-Too W.-S."/>
        </authorList>
    </citation>
    <scope>NUCLEOTIDE SEQUENCE [LARGE SCALE GENOMIC DNA]</scope>
    <source>
        <strain evidence="2 3">Jb2</strain>
    </source>
</reference>
<dbReference type="InterPro" id="IPR021139">
    <property type="entry name" value="NYN"/>
</dbReference>
<dbReference type="EMBL" id="SORZ01000001">
    <property type="protein sequence ID" value="TPW35790.1"/>
    <property type="molecule type" value="Genomic_DNA"/>
</dbReference>
<sequence length="216" mass="25120">MPTYETDEEDYKHYMASLRDQLKDYFDGGRTKILIDHANLEFSLKKLRFRFDYEKFRNEMKASANLRGIYCFVSVLPNDPKRGKFVSFLEYNGYRVIRKDAKSTYMGEGEALPILEEGGTEGGWRSEPEPLRRIKGNVDVELTIYALEHCRLADHIVILSGDGDFRMLVEQLQKNGKEVTVMSTARTQPSVVADELRRQADNFIELDEFRPLFEKL</sequence>
<organism evidence="2 3">
    <name type="scientific">Oecophyllibacter saccharovorans</name>
    <dbReference type="NCBI Taxonomy" id="2558360"/>
    <lineage>
        <taxon>Bacteria</taxon>
        <taxon>Pseudomonadati</taxon>
        <taxon>Pseudomonadota</taxon>
        <taxon>Alphaproteobacteria</taxon>
        <taxon>Acetobacterales</taxon>
        <taxon>Acetobacteraceae</taxon>
        <taxon>Oecophyllibacter</taxon>
    </lineage>
</organism>
<protein>
    <submittedName>
        <fullName evidence="2">NYN domain-containing protein</fullName>
    </submittedName>
</protein>
<dbReference type="Gene3D" id="3.40.50.1010">
    <property type="entry name" value="5'-nuclease"/>
    <property type="match status" value="1"/>
</dbReference>
<name>A0A506UR20_9PROT</name>
<dbReference type="PANTHER" id="PTHR35458">
    <property type="entry name" value="SLR0755 PROTEIN"/>
    <property type="match status" value="1"/>
</dbReference>
<dbReference type="PANTHER" id="PTHR35458:SF2">
    <property type="entry name" value="SLR0755 PROTEIN"/>
    <property type="match status" value="1"/>
</dbReference>
<proteinExistence type="predicted"/>
<dbReference type="Pfam" id="PF01936">
    <property type="entry name" value="NYN"/>
    <property type="match status" value="1"/>
</dbReference>
<evidence type="ECO:0000313" key="2">
    <source>
        <dbReference type="EMBL" id="TPW35790.1"/>
    </source>
</evidence>
<feature type="domain" description="NYN" evidence="1">
    <location>
        <begin position="30"/>
        <end position="207"/>
    </location>
</feature>
<dbReference type="GO" id="GO:0004540">
    <property type="term" value="F:RNA nuclease activity"/>
    <property type="evidence" value="ECO:0007669"/>
    <property type="project" value="InterPro"/>
</dbReference>
<dbReference type="Proteomes" id="UP000315037">
    <property type="component" value="Unassembled WGS sequence"/>
</dbReference>
<keyword evidence="3" id="KW-1185">Reference proteome</keyword>
<dbReference type="InterPro" id="IPR047140">
    <property type="entry name" value="LabA"/>
</dbReference>
<dbReference type="RefSeq" id="WP_165600233.1">
    <property type="nucleotide sequence ID" value="NZ_SORZ01000001.1"/>
</dbReference>
<evidence type="ECO:0000259" key="1">
    <source>
        <dbReference type="Pfam" id="PF01936"/>
    </source>
</evidence>